<accession>A0A964T9E7</accession>
<keyword evidence="4 5" id="KW-0472">Membrane</keyword>
<dbReference type="Pfam" id="PF04932">
    <property type="entry name" value="Wzy_C"/>
    <property type="match status" value="1"/>
</dbReference>
<evidence type="ECO:0000256" key="2">
    <source>
        <dbReference type="ARBA" id="ARBA00022692"/>
    </source>
</evidence>
<dbReference type="PANTHER" id="PTHR37422:SF21">
    <property type="entry name" value="EXOQ-LIKE PROTEIN"/>
    <property type="match status" value="1"/>
</dbReference>
<evidence type="ECO:0000259" key="6">
    <source>
        <dbReference type="Pfam" id="PF04932"/>
    </source>
</evidence>
<feature type="transmembrane region" description="Helical" evidence="5">
    <location>
        <begin position="184"/>
        <end position="201"/>
    </location>
</feature>
<dbReference type="Proteomes" id="UP000773614">
    <property type="component" value="Unassembled WGS sequence"/>
</dbReference>
<evidence type="ECO:0000256" key="5">
    <source>
        <dbReference type="SAM" id="Phobius"/>
    </source>
</evidence>
<evidence type="ECO:0000256" key="1">
    <source>
        <dbReference type="ARBA" id="ARBA00004141"/>
    </source>
</evidence>
<dbReference type="GO" id="GO:0016874">
    <property type="term" value="F:ligase activity"/>
    <property type="evidence" value="ECO:0007669"/>
    <property type="project" value="UniProtKB-KW"/>
</dbReference>
<protein>
    <submittedName>
        <fullName evidence="7">O-antigen ligase family protein</fullName>
    </submittedName>
</protein>
<dbReference type="GO" id="GO:0016020">
    <property type="term" value="C:membrane"/>
    <property type="evidence" value="ECO:0007669"/>
    <property type="project" value="UniProtKB-SubCell"/>
</dbReference>
<dbReference type="OrthoDB" id="8050531at2"/>
<evidence type="ECO:0000256" key="4">
    <source>
        <dbReference type="ARBA" id="ARBA00023136"/>
    </source>
</evidence>
<feature type="transmembrane region" description="Helical" evidence="5">
    <location>
        <begin position="356"/>
        <end position="373"/>
    </location>
</feature>
<keyword evidence="8" id="KW-1185">Reference proteome</keyword>
<organism evidence="7 8">
    <name type="scientific">Propylenella binzhouense</name>
    <dbReference type="NCBI Taxonomy" id="2555902"/>
    <lineage>
        <taxon>Bacteria</taxon>
        <taxon>Pseudomonadati</taxon>
        <taxon>Pseudomonadota</taxon>
        <taxon>Alphaproteobacteria</taxon>
        <taxon>Hyphomicrobiales</taxon>
        <taxon>Propylenellaceae</taxon>
        <taxon>Propylenella</taxon>
    </lineage>
</organism>
<gene>
    <name evidence="7" type="ORF">E4O86_18765</name>
</gene>
<feature type="transmembrane region" description="Helical" evidence="5">
    <location>
        <begin position="322"/>
        <end position="344"/>
    </location>
</feature>
<sequence length="404" mass="43376">MRSDWIERAGLFIGFTLLPVVSVYATRSAATFLSVSALLLAVARMAADGSARPLLSEFGRSARRPLGLSLLAFAAVAVLSLAWSPAPLRAWDEALRLAGSIVLVLAWCVVIRRVPTERIWPYLAVGVALGAAACAYELLAPVGLRTILTRETATWNLNRPVMIVSVLASALFVISAHDRSPRRMVVSVALAALAFGVAAISESQSTDLFWLAFVPATLFAAIFARRGTIVIGVLMGVALLMIPFAVPWVADRLRPLLDAAPLANYVRESHALLRLDIWRGFAEALPARPFTGWGIASERFMKHADGSGRPLVPYAHPHSLPIQLWLDFGLVGVLVALSVLAATFRRILALPPRQGALAAGLLAALFAVWSVSHGAWQEWWLALIALSFGTLIAARAGPAPPSLR</sequence>
<proteinExistence type="predicted"/>
<dbReference type="PANTHER" id="PTHR37422">
    <property type="entry name" value="TEICHURONIC ACID BIOSYNTHESIS PROTEIN TUAE"/>
    <property type="match status" value="1"/>
</dbReference>
<dbReference type="EMBL" id="SPKJ01000093">
    <property type="protein sequence ID" value="MYZ49752.1"/>
    <property type="molecule type" value="Genomic_DNA"/>
</dbReference>
<feature type="transmembrane region" description="Helical" evidence="5">
    <location>
        <begin position="207"/>
        <end position="224"/>
    </location>
</feature>
<comment type="subcellular location">
    <subcellularLocation>
        <location evidence="1">Membrane</location>
        <topology evidence="1">Multi-pass membrane protein</topology>
    </subcellularLocation>
</comment>
<dbReference type="AlphaFoldDB" id="A0A964T9E7"/>
<evidence type="ECO:0000313" key="7">
    <source>
        <dbReference type="EMBL" id="MYZ49752.1"/>
    </source>
</evidence>
<dbReference type="InterPro" id="IPR007016">
    <property type="entry name" value="O-antigen_ligase-rel_domated"/>
</dbReference>
<feature type="transmembrane region" description="Helical" evidence="5">
    <location>
        <begin position="379"/>
        <end position="397"/>
    </location>
</feature>
<feature type="transmembrane region" description="Helical" evidence="5">
    <location>
        <begin position="119"/>
        <end position="139"/>
    </location>
</feature>
<keyword evidence="7" id="KW-0436">Ligase</keyword>
<keyword evidence="3 5" id="KW-1133">Transmembrane helix</keyword>
<dbReference type="RefSeq" id="WP_161142093.1">
    <property type="nucleotide sequence ID" value="NZ_SPKJ01000093.1"/>
</dbReference>
<feature type="transmembrane region" description="Helical" evidence="5">
    <location>
        <begin position="159"/>
        <end position="177"/>
    </location>
</feature>
<feature type="transmembrane region" description="Helical" evidence="5">
    <location>
        <begin position="94"/>
        <end position="112"/>
    </location>
</feature>
<evidence type="ECO:0000313" key="8">
    <source>
        <dbReference type="Proteomes" id="UP000773614"/>
    </source>
</evidence>
<feature type="transmembrane region" description="Helical" evidence="5">
    <location>
        <begin position="229"/>
        <end position="250"/>
    </location>
</feature>
<name>A0A964T9E7_9HYPH</name>
<comment type="caution">
    <text evidence="7">The sequence shown here is derived from an EMBL/GenBank/DDBJ whole genome shotgun (WGS) entry which is preliminary data.</text>
</comment>
<evidence type="ECO:0000256" key="3">
    <source>
        <dbReference type="ARBA" id="ARBA00022989"/>
    </source>
</evidence>
<feature type="domain" description="O-antigen ligase-related" evidence="6">
    <location>
        <begin position="209"/>
        <end position="336"/>
    </location>
</feature>
<feature type="transmembrane region" description="Helical" evidence="5">
    <location>
        <begin position="31"/>
        <end position="47"/>
    </location>
</feature>
<keyword evidence="2 5" id="KW-0812">Transmembrane</keyword>
<feature type="transmembrane region" description="Helical" evidence="5">
    <location>
        <begin position="68"/>
        <end position="88"/>
    </location>
</feature>
<reference evidence="7" key="1">
    <citation type="submission" date="2019-03" db="EMBL/GenBank/DDBJ databases">
        <title>Afifella sp. nov., isolated from activated sludge.</title>
        <authorList>
            <person name="Li Q."/>
            <person name="Liu Y."/>
        </authorList>
    </citation>
    <scope>NUCLEOTIDE SEQUENCE</scope>
    <source>
        <strain evidence="7">L72</strain>
    </source>
</reference>
<dbReference type="InterPro" id="IPR051533">
    <property type="entry name" value="WaaL-like"/>
</dbReference>